<accession>A0A4V1C634</accession>
<protein>
    <submittedName>
        <fullName evidence="1">Uncharacterized protein</fullName>
    </submittedName>
</protein>
<proteinExistence type="predicted"/>
<gene>
    <name evidence="1" type="ORF">PoMZ_03448</name>
</gene>
<evidence type="ECO:0000313" key="1">
    <source>
        <dbReference type="EMBL" id="QBZ58495.1"/>
    </source>
</evidence>
<evidence type="ECO:0000313" key="2">
    <source>
        <dbReference type="Proteomes" id="UP000294847"/>
    </source>
</evidence>
<sequence>MRTASKPPKRMIPAKCSRTKPRTRWREVLTTVCLVYDVHLLP</sequence>
<name>A0A4V1C634_PYROR</name>
<dbReference type="AlphaFoldDB" id="A0A4V1C634"/>
<reference evidence="1 2" key="1">
    <citation type="journal article" date="2019" name="Mol. Biol. Evol.">
        <title>Blast fungal genomes show frequent chromosomal changes, gene gains and losses, and effector gene turnover.</title>
        <authorList>
            <person name="Gomez Luciano L.B."/>
            <person name="Jason Tsai I."/>
            <person name="Chuma I."/>
            <person name="Tosa Y."/>
            <person name="Chen Y.H."/>
            <person name="Li J.Y."/>
            <person name="Li M.Y."/>
            <person name="Jade Lu M.Y."/>
            <person name="Nakayashiki H."/>
            <person name="Li W.H."/>
        </authorList>
    </citation>
    <scope>NUCLEOTIDE SEQUENCE [LARGE SCALE GENOMIC DNA]</scope>
    <source>
        <strain evidence="1">MZ5-1-6</strain>
    </source>
</reference>
<dbReference type="Proteomes" id="UP000294847">
    <property type="component" value="Chromosome 3"/>
</dbReference>
<dbReference type="EMBL" id="CP034206">
    <property type="protein sequence ID" value="QBZ58495.1"/>
    <property type="molecule type" value="Genomic_DNA"/>
</dbReference>
<organism evidence="1 2">
    <name type="scientific">Pyricularia oryzae</name>
    <name type="common">Rice blast fungus</name>
    <name type="synonym">Magnaporthe oryzae</name>
    <dbReference type="NCBI Taxonomy" id="318829"/>
    <lineage>
        <taxon>Eukaryota</taxon>
        <taxon>Fungi</taxon>
        <taxon>Dikarya</taxon>
        <taxon>Ascomycota</taxon>
        <taxon>Pezizomycotina</taxon>
        <taxon>Sordariomycetes</taxon>
        <taxon>Sordariomycetidae</taxon>
        <taxon>Magnaporthales</taxon>
        <taxon>Pyriculariaceae</taxon>
        <taxon>Pyricularia</taxon>
    </lineage>
</organism>